<comment type="subcellular location">
    <subcellularLocation>
        <location evidence="3">Mitochondrion membrane</location>
    </subcellularLocation>
    <subcellularLocation>
        <location evidence="2">Nucleus</location>
    </subcellularLocation>
    <subcellularLocation>
        <location evidence="4">Secreted</location>
    </subcellularLocation>
</comment>
<dbReference type="InterPro" id="IPR010487">
    <property type="entry name" value="NGRN/Rrg9"/>
</dbReference>
<accession>A0A5C6MQX9</accession>
<name>A0A5C6MQX9_9TELE</name>
<dbReference type="GO" id="GO:0005576">
    <property type="term" value="C:extracellular region"/>
    <property type="evidence" value="ECO:0007669"/>
    <property type="project" value="UniProtKB-SubCell"/>
</dbReference>
<proteinExistence type="inferred from homology"/>
<evidence type="ECO:0000256" key="4">
    <source>
        <dbReference type="ARBA" id="ARBA00004613"/>
    </source>
</evidence>
<keyword evidence="10" id="KW-0732">Signal</keyword>
<gene>
    <name evidence="17" type="ORF">D4764_08G0005580</name>
</gene>
<evidence type="ECO:0000256" key="6">
    <source>
        <dbReference type="ARBA" id="ARBA00011308"/>
    </source>
</evidence>
<dbReference type="EMBL" id="RHFK02000021">
    <property type="protein sequence ID" value="TWW56571.1"/>
    <property type="molecule type" value="Genomic_DNA"/>
</dbReference>
<evidence type="ECO:0000313" key="18">
    <source>
        <dbReference type="Proteomes" id="UP000324091"/>
    </source>
</evidence>
<evidence type="ECO:0000256" key="5">
    <source>
        <dbReference type="ARBA" id="ARBA00008082"/>
    </source>
</evidence>
<keyword evidence="12" id="KW-0496">Mitochondrion</keyword>
<organism evidence="17 18">
    <name type="scientific">Takifugu flavidus</name>
    <name type="common">sansaifugu</name>
    <dbReference type="NCBI Taxonomy" id="433684"/>
    <lineage>
        <taxon>Eukaryota</taxon>
        <taxon>Metazoa</taxon>
        <taxon>Chordata</taxon>
        <taxon>Craniata</taxon>
        <taxon>Vertebrata</taxon>
        <taxon>Euteleostomi</taxon>
        <taxon>Actinopterygii</taxon>
        <taxon>Neopterygii</taxon>
        <taxon>Teleostei</taxon>
        <taxon>Neoteleostei</taxon>
        <taxon>Acanthomorphata</taxon>
        <taxon>Eupercaria</taxon>
        <taxon>Tetraodontiformes</taxon>
        <taxon>Tetradontoidea</taxon>
        <taxon>Tetraodontidae</taxon>
        <taxon>Takifugu</taxon>
    </lineage>
</organism>
<keyword evidence="8" id="KW-0217">Developmental protein</keyword>
<keyword evidence="15" id="KW-0539">Nucleus</keyword>
<dbReference type="PANTHER" id="PTHR13475:SF4">
    <property type="entry name" value="NEUGRIN"/>
    <property type="match status" value="1"/>
</dbReference>
<evidence type="ECO:0000256" key="10">
    <source>
        <dbReference type="ARBA" id="ARBA00022729"/>
    </source>
</evidence>
<evidence type="ECO:0000256" key="1">
    <source>
        <dbReference type="ARBA" id="ARBA00003783"/>
    </source>
</evidence>
<evidence type="ECO:0000256" key="2">
    <source>
        <dbReference type="ARBA" id="ARBA00004123"/>
    </source>
</evidence>
<comment type="function">
    <text evidence="1">Plays an essential role in mitochondrial ribosome biogenesis. As a component of a functional protein-RNA module, consisting of RCC1L, NGRN, RPUSD3, RPUSD4, TRUB2, FASTKD2 and 16S mitochondrial ribosomal RNA (16S mt-rRNA), controls 16S mt-rRNA abundance and is required for intra-mitochondrial translation of core subunits of the oxidative phosphorylation system.</text>
</comment>
<reference evidence="17 18" key="1">
    <citation type="submission" date="2019-04" db="EMBL/GenBank/DDBJ databases">
        <title>Chromosome genome assembly for Takifugu flavidus.</title>
        <authorList>
            <person name="Xiao S."/>
        </authorList>
    </citation>
    <scope>NUCLEOTIDE SEQUENCE [LARGE SCALE GENOMIC DNA]</scope>
    <source>
        <strain evidence="17">HTHZ2018</strain>
        <tissue evidence="17">Muscle</tissue>
    </source>
</reference>
<comment type="similarity">
    <text evidence="5">Belongs to the neugrin family.</text>
</comment>
<evidence type="ECO:0000256" key="15">
    <source>
        <dbReference type="ARBA" id="ARBA00023242"/>
    </source>
</evidence>
<dbReference type="GO" id="GO:0031966">
    <property type="term" value="C:mitochondrial membrane"/>
    <property type="evidence" value="ECO:0007669"/>
    <property type="project" value="UniProtKB-SubCell"/>
</dbReference>
<evidence type="ECO:0000256" key="7">
    <source>
        <dbReference type="ARBA" id="ARBA00016593"/>
    </source>
</evidence>
<evidence type="ECO:0000256" key="12">
    <source>
        <dbReference type="ARBA" id="ARBA00023128"/>
    </source>
</evidence>
<evidence type="ECO:0000256" key="11">
    <source>
        <dbReference type="ARBA" id="ARBA00022782"/>
    </source>
</evidence>
<dbReference type="Proteomes" id="UP000324091">
    <property type="component" value="Chromosome 8"/>
</dbReference>
<evidence type="ECO:0000256" key="14">
    <source>
        <dbReference type="ARBA" id="ARBA00023180"/>
    </source>
</evidence>
<dbReference type="PROSITE" id="PS51257">
    <property type="entry name" value="PROKAR_LIPOPROTEIN"/>
    <property type="match status" value="1"/>
</dbReference>
<evidence type="ECO:0000256" key="3">
    <source>
        <dbReference type="ARBA" id="ARBA00004325"/>
    </source>
</evidence>
<evidence type="ECO:0000313" key="17">
    <source>
        <dbReference type="EMBL" id="TWW56571.1"/>
    </source>
</evidence>
<keyword evidence="9" id="KW-0964">Secreted</keyword>
<evidence type="ECO:0000256" key="8">
    <source>
        <dbReference type="ARBA" id="ARBA00022473"/>
    </source>
</evidence>
<keyword evidence="13" id="KW-0472">Membrane</keyword>
<protein>
    <recommendedName>
        <fullName evidence="7">Neugrin</fullName>
    </recommendedName>
    <alternativeName>
        <fullName evidence="16">Neurite outgrowth-associated protein</fullName>
    </alternativeName>
</protein>
<evidence type="ECO:0000256" key="16">
    <source>
        <dbReference type="ARBA" id="ARBA00029657"/>
    </source>
</evidence>
<keyword evidence="11" id="KW-0221">Differentiation</keyword>
<dbReference type="Pfam" id="PF06413">
    <property type="entry name" value="Neugrin"/>
    <property type="match status" value="1"/>
</dbReference>
<comment type="caution">
    <text evidence="17">The sequence shown here is derived from an EMBL/GenBank/DDBJ whole genome shotgun (WGS) entry which is preliminary data.</text>
</comment>
<dbReference type="GO" id="GO:0005634">
    <property type="term" value="C:nucleus"/>
    <property type="evidence" value="ECO:0007669"/>
    <property type="project" value="UniProtKB-SubCell"/>
</dbReference>
<sequence length="303" mass="34621">MIRTIKVLPFLSRIRSASVFSPVLTGCRCASRSTNKPWMEQRHVHREMASNRASKYSHEMFNDELEPEDVEDKVQALMNNVRKRQKAVKFHVLRRQMTSPGAPKRKLSWDAIEQIRYLKQEQPEEWTVERLAEGFSVTPDVILRVIRSKFVPTVDRRAEQDAKVMAEHGQKVLHSGSRRLQEKLKLPGNFTPAALPPGKETAAVVPAEQTLVLRGEGPVSLAKSHTASVQHHSSDFVSNVSETNLTDLDKTTNSDPIEEEECWDGRVFTEDDLEKFIEMQNPPLPVKMGKDFFDTEGNFLYRI</sequence>
<comment type="subunit">
    <text evidence="6">Forms a regulatory protein-RNA complex, consisting of RCC1L, NGRN, RPUSD3, RPUSD4, TRUB2, FASTKD2 and 16S mt-rRNA. Interacts with 16S mt-rRNA; this interaction is direct.</text>
</comment>
<dbReference type="PANTHER" id="PTHR13475">
    <property type="entry name" value="NEUGRIN"/>
    <property type="match status" value="1"/>
</dbReference>
<keyword evidence="18" id="KW-1185">Reference proteome</keyword>
<keyword evidence="14" id="KW-0325">Glycoprotein</keyword>
<dbReference type="AlphaFoldDB" id="A0A5C6MQX9"/>
<dbReference type="GO" id="GO:0030154">
    <property type="term" value="P:cell differentiation"/>
    <property type="evidence" value="ECO:0007669"/>
    <property type="project" value="UniProtKB-KW"/>
</dbReference>
<evidence type="ECO:0000256" key="13">
    <source>
        <dbReference type="ARBA" id="ARBA00023136"/>
    </source>
</evidence>
<evidence type="ECO:0000256" key="9">
    <source>
        <dbReference type="ARBA" id="ARBA00022525"/>
    </source>
</evidence>